<dbReference type="Proteomes" id="UP000693715">
    <property type="component" value="Chromosome"/>
</dbReference>
<organism evidence="1 2">
    <name type="scientific">Photorhabdus akhurstii</name>
    <dbReference type="NCBI Taxonomy" id="171438"/>
    <lineage>
        <taxon>Bacteria</taxon>
        <taxon>Pseudomonadati</taxon>
        <taxon>Pseudomonadota</taxon>
        <taxon>Gammaproteobacteria</taxon>
        <taxon>Enterobacterales</taxon>
        <taxon>Morganellaceae</taxon>
        <taxon>Photorhabdus</taxon>
    </lineage>
</organism>
<reference evidence="1 2" key="1">
    <citation type="submission" date="2017-03" db="EMBL/GenBank/DDBJ databases">
        <title>Genome comparison of Photorhabdus luminescens strain 0813-124 phase variants.</title>
        <authorList>
            <person name="Chien C.-C."/>
            <person name="Chen W.-J."/>
            <person name="Shih M.-C."/>
            <person name="Hsieh F.-C."/>
        </authorList>
    </citation>
    <scope>NUCLEOTIDE SEQUENCE [LARGE SCALE GENOMIC DNA]</scope>
    <source>
        <strain evidence="1 2">0813-124 phase II</strain>
    </source>
</reference>
<gene>
    <name evidence="1" type="ORF">B0X70_04130</name>
</gene>
<protein>
    <submittedName>
        <fullName evidence="1">Uncharacterized protein</fullName>
    </submittedName>
</protein>
<evidence type="ECO:0000313" key="2">
    <source>
        <dbReference type="Proteomes" id="UP000693715"/>
    </source>
</evidence>
<sequence length="59" mass="6608">MQLRLLILESKKVLESKNQSTLGNSFNHFGNAALSSTHSQINQTKITTKFANCFQILLV</sequence>
<dbReference type="EMBL" id="CP020335">
    <property type="protein sequence ID" value="QXF32428.1"/>
    <property type="molecule type" value="Genomic_DNA"/>
</dbReference>
<accession>A0ABX8LQK9</accession>
<keyword evidence="2" id="KW-1185">Reference proteome</keyword>
<evidence type="ECO:0000313" key="1">
    <source>
        <dbReference type="EMBL" id="QXF32428.1"/>
    </source>
</evidence>
<proteinExistence type="predicted"/>
<name>A0ABX8LQK9_9GAMM</name>